<dbReference type="InterPro" id="IPR050768">
    <property type="entry name" value="UPF0353/GerABKA_families"/>
</dbReference>
<evidence type="ECO:0000313" key="4">
    <source>
        <dbReference type="Proteomes" id="UP000321113"/>
    </source>
</evidence>
<name>A0A511QNZ1_9VIBR</name>
<keyword evidence="1" id="KW-0812">Transmembrane</keyword>
<evidence type="ECO:0000313" key="3">
    <source>
        <dbReference type="EMBL" id="GEM79030.1"/>
    </source>
</evidence>
<keyword evidence="4" id="KW-1185">Reference proteome</keyword>
<organism evidence="3 4">
    <name type="scientific">Vibrio superstes NBRC 103154</name>
    <dbReference type="NCBI Taxonomy" id="1219062"/>
    <lineage>
        <taxon>Bacteria</taxon>
        <taxon>Pseudomonadati</taxon>
        <taxon>Pseudomonadota</taxon>
        <taxon>Gammaproteobacteria</taxon>
        <taxon>Vibrionales</taxon>
        <taxon>Vibrionaceae</taxon>
        <taxon>Vibrio</taxon>
    </lineage>
</organism>
<dbReference type="Pfam" id="PF00092">
    <property type="entry name" value="VWA"/>
    <property type="match status" value="1"/>
</dbReference>
<feature type="domain" description="VWFA" evidence="2">
    <location>
        <begin position="97"/>
        <end position="288"/>
    </location>
</feature>
<accession>A0A511QNZ1</accession>
<keyword evidence="1" id="KW-1133">Transmembrane helix</keyword>
<evidence type="ECO:0000256" key="1">
    <source>
        <dbReference type="SAM" id="Phobius"/>
    </source>
</evidence>
<dbReference type="Proteomes" id="UP000321113">
    <property type="component" value="Unassembled WGS sequence"/>
</dbReference>
<dbReference type="Gene3D" id="3.40.50.410">
    <property type="entry name" value="von Willebrand factor, type A domain"/>
    <property type="match status" value="1"/>
</dbReference>
<proteinExistence type="predicted"/>
<dbReference type="EMBL" id="BJXK01000004">
    <property type="protein sequence ID" value="GEM79030.1"/>
    <property type="molecule type" value="Genomic_DNA"/>
</dbReference>
<gene>
    <name evidence="3" type="ORF">VSU01S_12750</name>
</gene>
<dbReference type="InterPro" id="IPR002035">
    <property type="entry name" value="VWF_A"/>
</dbReference>
<dbReference type="InterPro" id="IPR036465">
    <property type="entry name" value="vWFA_dom_sf"/>
</dbReference>
<reference evidence="3 4" key="1">
    <citation type="submission" date="2019-07" db="EMBL/GenBank/DDBJ databases">
        <title>Whole genome shotgun sequence of Vibrio superstes NBRC 103154.</title>
        <authorList>
            <person name="Hosoyama A."/>
            <person name="Uohara A."/>
            <person name="Ohji S."/>
            <person name="Ichikawa N."/>
        </authorList>
    </citation>
    <scope>NUCLEOTIDE SEQUENCE [LARGE SCALE GENOMIC DNA]</scope>
    <source>
        <strain evidence="3 4">NBRC 103154</strain>
    </source>
</reference>
<protein>
    <submittedName>
        <fullName evidence="3">VWA domain-containing protein</fullName>
    </submittedName>
</protein>
<dbReference type="PANTHER" id="PTHR22550:SF18">
    <property type="entry name" value="VWFA DOMAIN-CONTAINING PROTEIN"/>
    <property type="match status" value="1"/>
</dbReference>
<comment type="caution">
    <text evidence="3">The sequence shown here is derived from an EMBL/GenBank/DDBJ whole genome shotgun (WGS) entry which is preliminary data.</text>
</comment>
<dbReference type="SUPFAM" id="SSF53300">
    <property type="entry name" value="vWA-like"/>
    <property type="match status" value="1"/>
</dbReference>
<keyword evidence="1" id="KW-0472">Membrane</keyword>
<evidence type="ECO:0000259" key="2">
    <source>
        <dbReference type="PROSITE" id="PS50234"/>
    </source>
</evidence>
<dbReference type="PANTHER" id="PTHR22550">
    <property type="entry name" value="SPORE GERMINATION PROTEIN"/>
    <property type="match status" value="1"/>
</dbReference>
<sequence length="341" mass="38147">MSGLSFDSIWALLMLPLPLLVLRFAPAHNTYLPALRVPFYTELVRHLGLEVGSGAARIQPTRWQRVSISISWVLLVLAAAKPVMLDEPQTRELEGRNLLVVTDISGSMSTLDFTDAEGERISRWQAAIEVLEEFSMNRKGDRLGLVVFGEFAYLQAPFTSDHEVWLSLLKELEIGQAGQGTHLGDAIGLGIKVFDSEAHSNQQKSDQQRVMIVLTDGNDTDSLVPPLEAAKVAKHKGVRIHIVAMGNPNTEGDDAMDMDIIRDMAQISGGRAFLAMSKQELNQVYAQISMLEPQLFDSFSYQPKTSLHYYLVLMVLMHHILMMSVYHIRQLRMKRFSKGVA</sequence>
<feature type="transmembrane region" description="Helical" evidence="1">
    <location>
        <begin position="307"/>
        <end position="328"/>
    </location>
</feature>
<dbReference type="AlphaFoldDB" id="A0A511QNZ1"/>
<dbReference type="SMART" id="SM00327">
    <property type="entry name" value="VWA"/>
    <property type="match status" value="1"/>
</dbReference>
<dbReference type="PROSITE" id="PS50234">
    <property type="entry name" value="VWFA"/>
    <property type="match status" value="1"/>
</dbReference>